<dbReference type="STRING" id="1330018.A0A167NPD6"/>
<dbReference type="GO" id="GO:0005886">
    <property type="term" value="C:plasma membrane"/>
    <property type="evidence" value="ECO:0007669"/>
    <property type="project" value="TreeGrafter"/>
</dbReference>
<keyword evidence="11" id="KW-1185">Reference proteome</keyword>
<evidence type="ECO:0000256" key="8">
    <source>
        <dbReference type="SAM" id="Phobius"/>
    </source>
</evidence>
<dbReference type="GO" id="GO:0006886">
    <property type="term" value="P:intracellular protein transport"/>
    <property type="evidence" value="ECO:0007669"/>
    <property type="project" value="TreeGrafter"/>
</dbReference>
<evidence type="ECO:0000256" key="2">
    <source>
        <dbReference type="ARBA" id="ARBA00009063"/>
    </source>
</evidence>
<dbReference type="Gene3D" id="1.20.58.70">
    <property type="match status" value="1"/>
</dbReference>
<dbReference type="SMART" id="SM00503">
    <property type="entry name" value="SynN"/>
    <property type="match status" value="1"/>
</dbReference>
<dbReference type="Proteomes" id="UP000076738">
    <property type="component" value="Unassembled WGS sequence"/>
</dbReference>
<keyword evidence="5 7" id="KW-0175">Coiled coil</keyword>
<dbReference type="GO" id="GO:0005484">
    <property type="term" value="F:SNAP receptor activity"/>
    <property type="evidence" value="ECO:0007669"/>
    <property type="project" value="TreeGrafter"/>
</dbReference>
<gene>
    <name evidence="10" type="ORF">CALVIDRAFT_65194</name>
</gene>
<evidence type="ECO:0000313" key="11">
    <source>
        <dbReference type="Proteomes" id="UP000076738"/>
    </source>
</evidence>
<evidence type="ECO:0000313" key="10">
    <source>
        <dbReference type="EMBL" id="KZO97926.1"/>
    </source>
</evidence>
<keyword evidence="6 8" id="KW-0472">Membrane</keyword>
<dbReference type="GO" id="GO:0048278">
    <property type="term" value="P:vesicle docking"/>
    <property type="evidence" value="ECO:0007669"/>
    <property type="project" value="TreeGrafter"/>
</dbReference>
<accession>A0A167NPD6</accession>
<dbReference type="GO" id="GO:0000149">
    <property type="term" value="F:SNARE binding"/>
    <property type="evidence" value="ECO:0007669"/>
    <property type="project" value="TreeGrafter"/>
</dbReference>
<sequence length="298" mass="33657">MDRLAASRAQRAGNADTIELGNIPGNGAAQNGDDMSGFYNEVGAVRDAIRSQLVPTVTRIGDLHSRTLNSTDEAALQRDKANLDAIMEETRKLTTELNKRIKALERQGGSEGLALVRRQQAAALKSEFKEAVENYQRVEQQYRQRYRERMERQFKIVKPDATPEEVQAVLEDGQGGQIFAQALRNTTRYGESRAAYREVQERHEEVQRIEKTLTELAQLFNDMSILVEEQEEGINVINTNAADANRDTEKAVQQVDKAVISAKRARRMRWICFFIILIILVIIAIVVAIEVTNNQKKS</sequence>
<dbReference type="SMART" id="SM00397">
    <property type="entry name" value="t_SNARE"/>
    <property type="match status" value="1"/>
</dbReference>
<reference evidence="10 11" key="1">
    <citation type="journal article" date="2016" name="Mol. Biol. Evol.">
        <title>Comparative Genomics of Early-Diverging Mushroom-Forming Fungi Provides Insights into the Origins of Lignocellulose Decay Capabilities.</title>
        <authorList>
            <person name="Nagy L.G."/>
            <person name="Riley R."/>
            <person name="Tritt A."/>
            <person name="Adam C."/>
            <person name="Daum C."/>
            <person name="Floudas D."/>
            <person name="Sun H."/>
            <person name="Yadav J.S."/>
            <person name="Pangilinan J."/>
            <person name="Larsson K.H."/>
            <person name="Matsuura K."/>
            <person name="Barry K."/>
            <person name="Labutti K."/>
            <person name="Kuo R."/>
            <person name="Ohm R.A."/>
            <person name="Bhattacharya S.S."/>
            <person name="Shirouzu T."/>
            <person name="Yoshinaga Y."/>
            <person name="Martin F.M."/>
            <person name="Grigoriev I.V."/>
            <person name="Hibbett D.S."/>
        </authorList>
    </citation>
    <scope>NUCLEOTIDE SEQUENCE [LARGE SCALE GENOMIC DNA]</scope>
    <source>
        <strain evidence="10 11">TUFC12733</strain>
    </source>
</reference>
<proteinExistence type="inferred from homology"/>
<dbReference type="FunFam" id="1.20.58.70:FF:000008">
    <property type="entry name" value="Syntaxin family protein"/>
    <property type="match status" value="1"/>
</dbReference>
<dbReference type="InterPro" id="IPR010989">
    <property type="entry name" value="SNARE"/>
</dbReference>
<dbReference type="GO" id="GO:0006906">
    <property type="term" value="P:vesicle fusion"/>
    <property type="evidence" value="ECO:0007669"/>
    <property type="project" value="TreeGrafter"/>
</dbReference>
<comment type="similarity">
    <text evidence="2">Belongs to the syntaxin family.</text>
</comment>
<dbReference type="Pfam" id="PF05739">
    <property type="entry name" value="SNARE"/>
    <property type="match status" value="1"/>
</dbReference>
<evidence type="ECO:0000256" key="1">
    <source>
        <dbReference type="ARBA" id="ARBA00004211"/>
    </source>
</evidence>
<dbReference type="Pfam" id="PF00804">
    <property type="entry name" value="Syntaxin"/>
    <property type="match status" value="1"/>
</dbReference>
<dbReference type="PROSITE" id="PS50192">
    <property type="entry name" value="T_SNARE"/>
    <property type="match status" value="1"/>
</dbReference>
<dbReference type="PANTHER" id="PTHR19957">
    <property type="entry name" value="SYNTAXIN"/>
    <property type="match status" value="1"/>
</dbReference>
<evidence type="ECO:0000256" key="5">
    <source>
        <dbReference type="ARBA" id="ARBA00023054"/>
    </source>
</evidence>
<dbReference type="OrthoDB" id="10255013at2759"/>
<dbReference type="InterPro" id="IPR000727">
    <property type="entry name" value="T_SNARE_dom"/>
</dbReference>
<comment type="subcellular location">
    <subcellularLocation>
        <location evidence="1">Membrane</location>
        <topology evidence="1">Single-pass type IV membrane protein</topology>
    </subcellularLocation>
</comment>
<organism evidence="10 11">
    <name type="scientific">Calocera viscosa (strain TUFC12733)</name>
    <dbReference type="NCBI Taxonomy" id="1330018"/>
    <lineage>
        <taxon>Eukaryota</taxon>
        <taxon>Fungi</taxon>
        <taxon>Dikarya</taxon>
        <taxon>Basidiomycota</taxon>
        <taxon>Agaricomycotina</taxon>
        <taxon>Dacrymycetes</taxon>
        <taxon>Dacrymycetales</taxon>
        <taxon>Dacrymycetaceae</taxon>
        <taxon>Calocera</taxon>
    </lineage>
</organism>
<evidence type="ECO:0000259" key="9">
    <source>
        <dbReference type="PROSITE" id="PS50192"/>
    </source>
</evidence>
<protein>
    <submittedName>
        <fullName evidence="10">Syntaxin-like protein</fullName>
    </submittedName>
</protein>
<dbReference type="EMBL" id="KV417278">
    <property type="protein sequence ID" value="KZO97926.1"/>
    <property type="molecule type" value="Genomic_DNA"/>
</dbReference>
<evidence type="ECO:0000256" key="3">
    <source>
        <dbReference type="ARBA" id="ARBA00022692"/>
    </source>
</evidence>
<evidence type="ECO:0000256" key="6">
    <source>
        <dbReference type="ARBA" id="ARBA00023136"/>
    </source>
</evidence>
<dbReference type="CDD" id="cd15849">
    <property type="entry name" value="SNARE_Sso1"/>
    <property type="match status" value="1"/>
</dbReference>
<dbReference type="InterPro" id="IPR006011">
    <property type="entry name" value="Syntaxin_N"/>
</dbReference>
<dbReference type="PANTHER" id="PTHR19957:SF307">
    <property type="entry name" value="PROTEIN SSO1-RELATED"/>
    <property type="match status" value="1"/>
</dbReference>
<name>A0A167NPD6_CALVF</name>
<keyword evidence="4 8" id="KW-1133">Transmembrane helix</keyword>
<dbReference type="GO" id="GO:0006887">
    <property type="term" value="P:exocytosis"/>
    <property type="evidence" value="ECO:0007669"/>
    <property type="project" value="TreeGrafter"/>
</dbReference>
<evidence type="ECO:0000256" key="4">
    <source>
        <dbReference type="ARBA" id="ARBA00022989"/>
    </source>
</evidence>
<feature type="transmembrane region" description="Helical" evidence="8">
    <location>
        <begin position="270"/>
        <end position="289"/>
    </location>
</feature>
<dbReference type="InterPro" id="IPR045242">
    <property type="entry name" value="Syntaxin"/>
</dbReference>
<dbReference type="CDD" id="cd00179">
    <property type="entry name" value="SynN"/>
    <property type="match status" value="1"/>
</dbReference>
<evidence type="ECO:0000256" key="7">
    <source>
        <dbReference type="SAM" id="Coils"/>
    </source>
</evidence>
<dbReference type="AlphaFoldDB" id="A0A167NPD6"/>
<keyword evidence="3 8" id="KW-0812">Transmembrane</keyword>
<feature type="coiled-coil region" evidence="7">
    <location>
        <begin position="87"/>
        <end position="145"/>
    </location>
</feature>
<dbReference type="GO" id="GO:0012505">
    <property type="term" value="C:endomembrane system"/>
    <property type="evidence" value="ECO:0007669"/>
    <property type="project" value="TreeGrafter"/>
</dbReference>
<dbReference type="SUPFAM" id="SSF47661">
    <property type="entry name" value="t-snare proteins"/>
    <property type="match status" value="1"/>
</dbReference>
<dbReference type="GO" id="GO:0031201">
    <property type="term" value="C:SNARE complex"/>
    <property type="evidence" value="ECO:0007669"/>
    <property type="project" value="TreeGrafter"/>
</dbReference>
<feature type="domain" description="T-SNARE coiled-coil homology" evidence="9">
    <location>
        <begin position="196"/>
        <end position="258"/>
    </location>
</feature>